<proteinExistence type="predicted"/>
<dbReference type="SUPFAM" id="SSF53850">
    <property type="entry name" value="Periplasmic binding protein-like II"/>
    <property type="match status" value="1"/>
</dbReference>
<sequence>WEYTLQYVWSPEFPALIADYWRAVGVNVLLKEVTTQLTRDKQKSNTLDITSEWMPPYEPTLLSQPENFVPPYSSAWPIMGMPWLDWRSSGGKSGEEPPDWVKRLWEIADEWVTLVPGSSRYMELGKEMIKINQDNLSVIGTLSNVPLITVVSNRLGNVPQWTVNTYYYGYSYPYRADQWYFK</sequence>
<gene>
    <name evidence="1" type="ORF">LCGC14_2381100</name>
</gene>
<evidence type="ECO:0008006" key="2">
    <source>
        <dbReference type="Google" id="ProtNLM"/>
    </source>
</evidence>
<protein>
    <recommendedName>
        <fullName evidence="2">Solute-binding protein family 5 domain-containing protein</fullName>
    </recommendedName>
</protein>
<comment type="caution">
    <text evidence="1">The sequence shown here is derived from an EMBL/GenBank/DDBJ whole genome shotgun (WGS) entry which is preliminary data.</text>
</comment>
<name>A0A0F9C110_9ZZZZ</name>
<reference evidence="1" key="1">
    <citation type="journal article" date="2015" name="Nature">
        <title>Complex archaea that bridge the gap between prokaryotes and eukaryotes.</title>
        <authorList>
            <person name="Spang A."/>
            <person name="Saw J.H."/>
            <person name="Jorgensen S.L."/>
            <person name="Zaremba-Niedzwiedzka K."/>
            <person name="Martijn J."/>
            <person name="Lind A.E."/>
            <person name="van Eijk R."/>
            <person name="Schleper C."/>
            <person name="Guy L."/>
            <person name="Ettema T.J."/>
        </authorList>
    </citation>
    <scope>NUCLEOTIDE SEQUENCE</scope>
</reference>
<dbReference type="AlphaFoldDB" id="A0A0F9C110"/>
<organism evidence="1">
    <name type="scientific">marine sediment metagenome</name>
    <dbReference type="NCBI Taxonomy" id="412755"/>
    <lineage>
        <taxon>unclassified sequences</taxon>
        <taxon>metagenomes</taxon>
        <taxon>ecological metagenomes</taxon>
    </lineage>
</organism>
<dbReference type="EMBL" id="LAZR01035314">
    <property type="protein sequence ID" value="KKL27844.1"/>
    <property type="molecule type" value="Genomic_DNA"/>
</dbReference>
<feature type="non-terminal residue" evidence="1">
    <location>
        <position position="1"/>
    </location>
</feature>
<evidence type="ECO:0000313" key="1">
    <source>
        <dbReference type="EMBL" id="KKL27844.1"/>
    </source>
</evidence>
<accession>A0A0F9C110</accession>
<dbReference type="Gene3D" id="3.10.105.10">
    <property type="entry name" value="Dipeptide-binding Protein, Domain 3"/>
    <property type="match status" value="1"/>
</dbReference>